<dbReference type="Gene3D" id="3.40.50.720">
    <property type="entry name" value="NAD(P)-binding Rossmann-like Domain"/>
    <property type="match status" value="1"/>
</dbReference>
<dbReference type="AlphaFoldDB" id="A0A926CYS7"/>
<dbReference type="RefSeq" id="WP_249284152.1">
    <property type="nucleotide sequence ID" value="NZ_JACRSO010000001.1"/>
</dbReference>
<evidence type="ECO:0000259" key="2">
    <source>
        <dbReference type="Pfam" id="PF22725"/>
    </source>
</evidence>
<dbReference type="PANTHER" id="PTHR43377">
    <property type="entry name" value="BILIVERDIN REDUCTASE A"/>
    <property type="match status" value="1"/>
</dbReference>
<dbReference type="PANTHER" id="PTHR43377:SF1">
    <property type="entry name" value="BILIVERDIN REDUCTASE A"/>
    <property type="match status" value="1"/>
</dbReference>
<evidence type="ECO:0000313" key="4">
    <source>
        <dbReference type="Proteomes" id="UP000654279"/>
    </source>
</evidence>
<dbReference type="Pfam" id="PF01408">
    <property type="entry name" value="GFO_IDH_MocA"/>
    <property type="match status" value="1"/>
</dbReference>
<dbReference type="GO" id="GO:0000166">
    <property type="term" value="F:nucleotide binding"/>
    <property type="evidence" value="ECO:0007669"/>
    <property type="project" value="InterPro"/>
</dbReference>
<evidence type="ECO:0000259" key="1">
    <source>
        <dbReference type="Pfam" id="PF01408"/>
    </source>
</evidence>
<dbReference type="SUPFAM" id="SSF51735">
    <property type="entry name" value="NAD(P)-binding Rossmann-fold domains"/>
    <property type="match status" value="1"/>
</dbReference>
<sequence>MNTQLKIAIVGAGTWGENHAAIYKAHPFCQVVAICDRDEAKAQAVAQRAGIPRVYRDYEEMFRQSGCDAVAVVTPDFAHADVAISAARQGKHLLIEKPLATTREDVFRMLDAFQKHHVRVMVDFHNRFSPPFNAAHAAIARGELGEVYSAYMRLNDTKWVATDLLPWAARSSILWFLGSHSLDTLRWIMGDEVSRVYSVSREGVLKGMGVDTVDEYLTTIEFAGGGIAQMENGWITPNANPCVNDIKFNVLGTKGMISLDASHHNLIQQYTDEKVSVPDILVQHTVFDQPKGFAFESIRSFVDCMLSGEPFHVSLQDAAHTTLALLAIMESAKTRMPVEVRY</sequence>
<dbReference type="Gene3D" id="3.30.360.10">
    <property type="entry name" value="Dihydrodipicolinate Reductase, domain 2"/>
    <property type="match status" value="1"/>
</dbReference>
<accession>A0A926CYS7</accession>
<dbReference type="InterPro" id="IPR036291">
    <property type="entry name" value="NAD(P)-bd_dom_sf"/>
</dbReference>
<name>A0A926CYS7_9FIRM</name>
<dbReference type="Proteomes" id="UP000654279">
    <property type="component" value="Unassembled WGS sequence"/>
</dbReference>
<organism evidence="3 4">
    <name type="scientific">Luoshenia tenuis</name>
    <dbReference type="NCBI Taxonomy" id="2763654"/>
    <lineage>
        <taxon>Bacteria</taxon>
        <taxon>Bacillati</taxon>
        <taxon>Bacillota</taxon>
        <taxon>Clostridia</taxon>
        <taxon>Christensenellales</taxon>
        <taxon>Christensenellaceae</taxon>
        <taxon>Luoshenia</taxon>
    </lineage>
</organism>
<proteinExistence type="predicted"/>
<dbReference type="InterPro" id="IPR051450">
    <property type="entry name" value="Gfo/Idh/MocA_Oxidoreductases"/>
</dbReference>
<reference evidence="3" key="1">
    <citation type="submission" date="2020-08" db="EMBL/GenBank/DDBJ databases">
        <title>Genome public.</title>
        <authorList>
            <person name="Liu C."/>
            <person name="Sun Q."/>
        </authorList>
    </citation>
    <scope>NUCLEOTIDE SEQUENCE</scope>
    <source>
        <strain evidence="3">NSJ-44</strain>
    </source>
</reference>
<dbReference type="InterPro" id="IPR055170">
    <property type="entry name" value="GFO_IDH_MocA-like_dom"/>
</dbReference>
<gene>
    <name evidence="3" type="ORF">H8699_01435</name>
</gene>
<feature type="domain" description="GFO/IDH/MocA-like oxidoreductase" evidence="2">
    <location>
        <begin position="132"/>
        <end position="257"/>
    </location>
</feature>
<feature type="domain" description="Gfo/Idh/MocA-like oxidoreductase N-terminal" evidence="1">
    <location>
        <begin position="5"/>
        <end position="124"/>
    </location>
</feature>
<protein>
    <submittedName>
        <fullName evidence="3">Gfo/Idh/MocA family oxidoreductase</fullName>
    </submittedName>
</protein>
<dbReference type="SUPFAM" id="SSF55347">
    <property type="entry name" value="Glyceraldehyde-3-phosphate dehydrogenase-like, C-terminal domain"/>
    <property type="match status" value="1"/>
</dbReference>
<keyword evidence="4" id="KW-1185">Reference proteome</keyword>
<comment type="caution">
    <text evidence="3">The sequence shown here is derived from an EMBL/GenBank/DDBJ whole genome shotgun (WGS) entry which is preliminary data.</text>
</comment>
<dbReference type="InterPro" id="IPR000683">
    <property type="entry name" value="Gfo/Idh/MocA-like_OxRdtase_N"/>
</dbReference>
<evidence type="ECO:0000313" key="3">
    <source>
        <dbReference type="EMBL" id="MBC8528101.1"/>
    </source>
</evidence>
<dbReference type="Pfam" id="PF22725">
    <property type="entry name" value="GFO_IDH_MocA_C3"/>
    <property type="match status" value="1"/>
</dbReference>
<dbReference type="EMBL" id="JACRSO010000001">
    <property type="protein sequence ID" value="MBC8528101.1"/>
    <property type="molecule type" value="Genomic_DNA"/>
</dbReference>